<reference evidence="2 3" key="1">
    <citation type="submission" date="2024-07" db="EMBL/GenBank/DDBJ databases">
        <authorList>
            <person name="Kang M."/>
        </authorList>
    </citation>
    <scope>NUCLEOTIDE SEQUENCE [LARGE SCALE GENOMIC DNA]</scope>
    <source>
        <strain evidence="2 3">DFM31</strain>
    </source>
</reference>
<dbReference type="Gene3D" id="3.40.50.150">
    <property type="entry name" value="Vaccinia Virus protein VP39"/>
    <property type="match status" value="1"/>
</dbReference>
<accession>A0ABV3L8N5</accession>
<evidence type="ECO:0000313" key="2">
    <source>
        <dbReference type="EMBL" id="MEV8467934.1"/>
    </source>
</evidence>
<keyword evidence="2" id="KW-0489">Methyltransferase</keyword>
<evidence type="ECO:0000259" key="1">
    <source>
        <dbReference type="Pfam" id="PF08241"/>
    </source>
</evidence>
<dbReference type="CDD" id="cd02440">
    <property type="entry name" value="AdoMet_MTases"/>
    <property type="match status" value="1"/>
</dbReference>
<dbReference type="Pfam" id="PF08241">
    <property type="entry name" value="Methyltransf_11"/>
    <property type="match status" value="1"/>
</dbReference>
<dbReference type="EMBL" id="JBFBVU010000019">
    <property type="protein sequence ID" value="MEV8467934.1"/>
    <property type="molecule type" value="Genomic_DNA"/>
</dbReference>
<proteinExistence type="predicted"/>
<name>A0ABV3L8N5_9RHOB</name>
<evidence type="ECO:0000313" key="3">
    <source>
        <dbReference type="Proteomes" id="UP001553161"/>
    </source>
</evidence>
<keyword evidence="2" id="KW-0808">Transferase</keyword>
<dbReference type="EC" id="2.1.1.-" evidence="2"/>
<sequence>MRHIDVLTSLIDLPRKRVLDIGAGDGSYSRDLEAAGAVVSAIEVDPEKVARARASLSPRADVRLGRAEALPFADRSHDLACLFFSLHHVPMEVQDTALAEVRRILRPGGRLHVVEPYPHGTMFDVVRMVEDETVVRTHSHHLLDQLGARAGFQKIAQRDYVLSRDFPTFDDLLNKIVRPDPARTAAFETVAPEMEATYRRVAEDRGGQCLLHQPCAAYHFSVED</sequence>
<dbReference type="GO" id="GO:0008168">
    <property type="term" value="F:methyltransferase activity"/>
    <property type="evidence" value="ECO:0007669"/>
    <property type="project" value="UniProtKB-KW"/>
</dbReference>
<comment type="caution">
    <text evidence="2">The sequence shown here is derived from an EMBL/GenBank/DDBJ whole genome shotgun (WGS) entry which is preliminary data.</text>
</comment>
<keyword evidence="3" id="KW-1185">Reference proteome</keyword>
<dbReference type="InterPro" id="IPR029063">
    <property type="entry name" value="SAM-dependent_MTases_sf"/>
</dbReference>
<protein>
    <submittedName>
        <fullName evidence="2">Class I SAM-dependent methyltransferase</fullName>
        <ecNumber evidence="2">2.1.1.-</ecNumber>
    </submittedName>
</protein>
<gene>
    <name evidence="2" type="ORF">AB0T83_14235</name>
</gene>
<feature type="domain" description="Methyltransferase type 11" evidence="1">
    <location>
        <begin position="19"/>
        <end position="112"/>
    </location>
</feature>
<dbReference type="GO" id="GO:0032259">
    <property type="term" value="P:methylation"/>
    <property type="evidence" value="ECO:0007669"/>
    <property type="project" value="UniProtKB-KW"/>
</dbReference>
<organism evidence="2 3">
    <name type="scientific">Meridianimarinicoccus marinus</name>
    <dbReference type="NCBI Taxonomy" id="3231483"/>
    <lineage>
        <taxon>Bacteria</taxon>
        <taxon>Pseudomonadati</taxon>
        <taxon>Pseudomonadota</taxon>
        <taxon>Alphaproteobacteria</taxon>
        <taxon>Rhodobacterales</taxon>
        <taxon>Paracoccaceae</taxon>
        <taxon>Meridianimarinicoccus</taxon>
    </lineage>
</organism>
<dbReference type="RefSeq" id="WP_366193845.1">
    <property type="nucleotide sequence ID" value="NZ_JBFBVU010000019.1"/>
</dbReference>
<dbReference type="SUPFAM" id="SSF53335">
    <property type="entry name" value="S-adenosyl-L-methionine-dependent methyltransferases"/>
    <property type="match status" value="1"/>
</dbReference>
<dbReference type="Proteomes" id="UP001553161">
    <property type="component" value="Unassembled WGS sequence"/>
</dbReference>
<dbReference type="InterPro" id="IPR013216">
    <property type="entry name" value="Methyltransf_11"/>
</dbReference>
<dbReference type="PANTHER" id="PTHR43591">
    <property type="entry name" value="METHYLTRANSFERASE"/>
    <property type="match status" value="1"/>
</dbReference>